<dbReference type="AlphaFoldDB" id="A0A2U2AKF8"/>
<evidence type="ECO:0000313" key="4">
    <source>
        <dbReference type="Proteomes" id="UP000245217"/>
    </source>
</evidence>
<dbReference type="Proteomes" id="UP000245059">
    <property type="component" value="Unassembled WGS sequence"/>
</dbReference>
<dbReference type="EMBL" id="QEWV01000016">
    <property type="protein sequence ID" value="PWD89341.1"/>
    <property type="molecule type" value="Genomic_DNA"/>
</dbReference>
<organism evidence="1 3">
    <name type="scientific">Ignatzschineria cameli</name>
    <dbReference type="NCBI Taxonomy" id="2182793"/>
    <lineage>
        <taxon>Bacteria</taxon>
        <taxon>Pseudomonadati</taxon>
        <taxon>Pseudomonadota</taxon>
        <taxon>Gammaproteobacteria</taxon>
        <taxon>Cardiobacteriales</taxon>
        <taxon>Ignatzschineriaceae</taxon>
        <taxon>Ignatzschineria</taxon>
    </lineage>
</organism>
<reference evidence="3 4" key="2">
    <citation type="submission" date="2018-05" db="EMBL/GenBank/DDBJ databases">
        <title>Ignatzschineria dubaiensis sp. nov., isolated from necrotic foot tissues of dromedaries (Camelus dromedarius) and associated maggots in Dubai, United Arab Emirates.</title>
        <authorList>
            <person name="Tsang C.C."/>
            <person name="Tang J.Y.M."/>
            <person name="Fong J.Y.H."/>
            <person name="Kinne J."/>
            <person name="Lee H.H."/>
            <person name="Joseph M."/>
            <person name="Jose S."/>
            <person name="Schuster R.K."/>
            <person name="Tang Y."/>
            <person name="Sivakumar S."/>
            <person name="Chen J.H.K."/>
            <person name="Teng J.L.L."/>
            <person name="Lau S.K.P."/>
            <person name="Wernery U."/>
            <person name="Woo P.C.Y."/>
        </authorList>
    </citation>
    <scope>NUCLEOTIDE SEQUENCE [LARGE SCALE GENOMIC DNA]</scope>
    <source>
        <strain evidence="3">UAE-HKU57</strain>
        <strain evidence="4">UAE-HKU58</strain>
    </source>
</reference>
<evidence type="ECO:0000313" key="2">
    <source>
        <dbReference type="EMBL" id="PWD89341.1"/>
    </source>
</evidence>
<name>A0A2U2AKF8_9GAMM</name>
<gene>
    <name evidence="1" type="ORF">DC077_10055</name>
    <name evidence="2" type="ORF">DC078_09930</name>
</gene>
<protein>
    <submittedName>
        <fullName evidence="1">Uncharacterized protein</fullName>
    </submittedName>
</protein>
<evidence type="ECO:0000313" key="1">
    <source>
        <dbReference type="EMBL" id="PWD83350.1"/>
    </source>
</evidence>
<comment type="caution">
    <text evidence="1">The sequence shown here is derived from an EMBL/GenBank/DDBJ whole genome shotgun (WGS) entry which is preliminary data.</text>
</comment>
<keyword evidence="4" id="KW-1185">Reference proteome</keyword>
<dbReference type="RefSeq" id="WP_109202374.1">
    <property type="nucleotide sequence ID" value="NZ_QEWS01000017.1"/>
</dbReference>
<reference evidence="1" key="1">
    <citation type="journal article" date="2018" name="Genome Announc.">
        <title>Ignatzschineria cameli sp. nov., isolated from necrotic foot tissue of dromedaries (Camelus dromedarius) and associated maggots (Wohlfahrtia species) in Dubai.</title>
        <authorList>
            <person name="Tsang C.C."/>
            <person name="Tang J.Y."/>
            <person name="Fong J.Y."/>
            <person name="Kinne J."/>
            <person name="Lee H.H."/>
            <person name="Joseph M."/>
            <person name="Jose S."/>
            <person name="Schuster R.K."/>
            <person name="Tang Y."/>
            <person name="Sivakumar S."/>
            <person name="Chen J.H."/>
            <person name="Teng J.L."/>
            <person name="Lau S.K."/>
            <person name="Wernery U."/>
            <person name="Woo P.C."/>
        </authorList>
    </citation>
    <scope>NUCLEOTIDE SEQUENCE</scope>
    <source>
        <strain evidence="1">UAE-HKU57</strain>
        <strain evidence="2">UAE-HKU58</strain>
    </source>
</reference>
<dbReference type="Proteomes" id="UP000245217">
    <property type="component" value="Unassembled WGS sequence"/>
</dbReference>
<proteinExistence type="predicted"/>
<accession>A0A2U2AKF8</accession>
<evidence type="ECO:0000313" key="3">
    <source>
        <dbReference type="Proteomes" id="UP000245059"/>
    </source>
</evidence>
<sequence length="115" mass="12853">MAERCRILLSYSSINHVPAVGNHPTAKIVLVFIKADELPVLTIAFFYQSRAGKYRYFSDMILGAESAESRAYSSDKSAIVAPAAQQIFLRIIHQQNSLNAAGSYYRILPQITCRQ</sequence>
<dbReference type="EMBL" id="QEWW01000013">
    <property type="protein sequence ID" value="PWD83350.1"/>
    <property type="molecule type" value="Genomic_DNA"/>
</dbReference>